<dbReference type="InterPro" id="IPR015422">
    <property type="entry name" value="PyrdxlP-dep_Trfase_small"/>
</dbReference>
<dbReference type="Proteomes" id="UP001500074">
    <property type="component" value="Unassembled WGS sequence"/>
</dbReference>
<organism evidence="1 2">
    <name type="scientific">Modicisalibacter zincidurans</name>
    <dbReference type="NCBI Taxonomy" id="1178777"/>
    <lineage>
        <taxon>Bacteria</taxon>
        <taxon>Pseudomonadati</taxon>
        <taxon>Pseudomonadota</taxon>
        <taxon>Gammaproteobacteria</taxon>
        <taxon>Oceanospirillales</taxon>
        <taxon>Halomonadaceae</taxon>
        <taxon>Modicisalibacter</taxon>
    </lineage>
</organism>
<protein>
    <submittedName>
        <fullName evidence="1">Uncharacterized protein</fullName>
    </submittedName>
</protein>
<name>A0ABP9RBU8_9GAMM</name>
<evidence type="ECO:0000313" key="2">
    <source>
        <dbReference type="Proteomes" id="UP001500074"/>
    </source>
</evidence>
<evidence type="ECO:0000313" key="1">
    <source>
        <dbReference type="EMBL" id="GAA5174403.1"/>
    </source>
</evidence>
<reference evidence="2" key="1">
    <citation type="journal article" date="2019" name="Int. J. Syst. Evol. Microbiol.">
        <title>The Global Catalogue of Microorganisms (GCM) 10K type strain sequencing project: providing services to taxonomists for standard genome sequencing and annotation.</title>
        <authorList>
            <consortium name="The Broad Institute Genomics Platform"/>
            <consortium name="The Broad Institute Genome Sequencing Center for Infectious Disease"/>
            <person name="Wu L."/>
            <person name="Ma J."/>
        </authorList>
    </citation>
    <scope>NUCLEOTIDE SEQUENCE [LARGE SCALE GENOMIC DNA]</scope>
    <source>
        <strain evidence="2">JCM 18472</strain>
    </source>
</reference>
<proteinExistence type="predicted"/>
<accession>A0ABP9RBU8</accession>
<dbReference type="SUPFAM" id="SSF53383">
    <property type="entry name" value="PLP-dependent transferases"/>
    <property type="match status" value="1"/>
</dbReference>
<dbReference type="Gene3D" id="3.90.1150.10">
    <property type="entry name" value="Aspartate Aminotransferase, domain 1"/>
    <property type="match status" value="1"/>
</dbReference>
<keyword evidence="2" id="KW-1185">Reference proteome</keyword>
<sequence>MPAGVDCVRLNERLAVSRIRIAPGSLFSASGKYRHCLRLNYASPMTAEVAEAIRVVGATVTSMVAQAAALQEPGVVS</sequence>
<gene>
    <name evidence="1" type="ORF">GCM10023342_15280</name>
</gene>
<dbReference type="InterPro" id="IPR015424">
    <property type="entry name" value="PyrdxlP-dep_Trfase"/>
</dbReference>
<comment type="caution">
    <text evidence="1">The sequence shown here is derived from an EMBL/GenBank/DDBJ whole genome shotgun (WGS) entry which is preliminary data.</text>
</comment>
<dbReference type="EMBL" id="BAABKI010000017">
    <property type="protein sequence ID" value="GAA5174403.1"/>
    <property type="molecule type" value="Genomic_DNA"/>
</dbReference>